<keyword evidence="12" id="KW-1185">Reference proteome</keyword>
<evidence type="ECO:0000259" key="9">
    <source>
        <dbReference type="SMART" id="SM01002"/>
    </source>
</evidence>
<evidence type="ECO:0000313" key="12">
    <source>
        <dbReference type="Proteomes" id="UP000516018"/>
    </source>
</evidence>
<dbReference type="SUPFAM" id="SSF51735">
    <property type="entry name" value="NAD(P)-binding Rossmann-fold domains"/>
    <property type="match status" value="1"/>
</dbReference>
<comment type="function">
    <text evidence="1">The transhydrogenation between NADH and NADP is coupled to respiration and ATP hydrolysis and functions as a proton pump across the membrane.</text>
</comment>
<dbReference type="PANTHER" id="PTHR10160">
    <property type="entry name" value="NAD(P) TRANSHYDROGENASE"/>
    <property type="match status" value="1"/>
</dbReference>
<dbReference type="RefSeq" id="WP_187711310.1">
    <property type="nucleotide sequence ID" value="NZ_CP060820.1"/>
</dbReference>
<dbReference type="CDD" id="cd05304">
    <property type="entry name" value="Rubrum_tdh"/>
    <property type="match status" value="1"/>
</dbReference>
<dbReference type="SMART" id="SM01003">
    <property type="entry name" value="AlaDh_PNT_N"/>
    <property type="match status" value="1"/>
</dbReference>
<dbReference type="Gene3D" id="3.40.50.720">
    <property type="entry name" value="NAD(P)-binding Rossmann-like Domain"/>
    <property type="match status" value="2"/>
</dbReference>
<dbReference type="InterPro" id="IPR036291">
    <property type="entry name" value="NAD(P)-bd_dom_sf"/>
</dbReference>
<dbReference type="PROSITE" id="PS00837">
    <property type="entry name" value="ALADH_PNT_2"/>
    <property type="match status" value="1"/>
</dbReference>
<comment type="similarity">
    <text evidence="2">Belongs to the AlaDH/PNT family.</text>
</comment>
<dbReference type="GO" id="GO:0005886">
    <property type="term" value="C:plasma membrane"/>
    <property type="evidence" value="ECO:0007669"/>
    <property type="project" value="TreeGrafter"/>
</dbReference>
<evidence type="ECO:0000256" key="8">
    <source>
        <dbReference type="ARBA" id="ARBA00048202"/>
    </source>
</evidence>
<evidence type="ECO:0000256" key="6">
    <source>
        <dbReference type="ARBA" id="ARBA00022967"/>
    </source>
</evidence>
<dbReference type="Pfam" id="PF01262">
    <property type="entry name" value="AlaDh_PNT_C"/>
    <property type="match status" value="1"/>
</dbReference>
<dbReference type="GO" id="GO:0050661">
    <property type="term" value="F:NADP binding"/>
    <property type="evidence" value="ECO:0007669"/>
    <property type="project" value="TreeGrafter"/>
</dbReference>
<dbReference type="GO" id="GO:0008750">
    <property type="term" value="F:proton-translocating NAD(P)+ transhydrogenase activity"/>
    <property type="evidence" value="ECO:0007669"/>
    <property type="project" value="UniProtKB-EC"/>
</dbReference>
<dbReference type="Proteomes" id="UP000516018">
    <property type="component" value="Chromosome"/>
</dbReference>
<gene>
    <name evidence="11" type="ORF">H8B22_10135</name>
</gene>
<comment type="catalytic activity">
    <reaction evidence="8">
        <text>NAD(+) + NADPH + H(+)(in) = NADH + NADP(+) + H(+)(out)</text>
        <dbReference type="Rhea" id="RHEA:47992"/>
        <dbReference type="ChEBI" id="CHEBI:15378"/>
        <dbReference type="ChEBI" id="CHEBI:57540"/>
        <dbReference type="ChEBI" id="CHEBI:57783"/>
        <dbReference type="ChEBI" id="CHEBI:57945"/>
        <dbReference type="ChEBI" id="CHEBI:58349"/>
        <dbReference type="EC" id="7.1.1.1"/>
    </reaction>
</comment>
<evidence type="ECO:0000256" key="5">
    <source>
        <dbReference type="ARBA" id="ARBA00022857"/>
    </source>
</evidence>
<keyword evidence="4" id="KW-0547">Nucleotide-binding</keyword>
<reference evidence="11 12" key="1">
    <citation type="submission" date="2020-08" db="EMBL/GenBank/DDBJ databases">
        <title>Lysobacter sp. II4 sp. nov., isolated from soil.</title>
        <authorList>
            <person name="Woo C.Y."/>
            <person name="Kim J."/>
        </authorList>
    </citation>
    <scope>NUCLEOTIDE SEQUENCE [LARGE SCALE GENOMIC DNA]</scope>
    <source>
        <strain evidence="11 12">II4</strain>
    </source>
</reference>
<evidence type="ECO:0000256" key="4">
    <source>
        <dbReference type="ARBA" id="ARBA00022741"/>
    </source>
</evidence>
<dbReference type="SMART" id="SM01002">
    <property type="entry name" value="AlaDh_PNT_C"/>
    <property type="match status" value="1"/>
</dbReference>
<dbReference type="InterPro" id="IPR008143">
    <property type="entry name" value="Ala_DH/PNT_CS2"/>
</dbReference>
<dbReference type="InterPro" id="IPR007886">
    <property type="entry name" value="AlaDH/PNT_N"/>
</dbReference>
<feature type="domain" description="Alanine dehydrogenase/pyridine nucleotide transhydrogenase NAD(H)-binding" evidence="9">
    <location>
        <begin position="156"/>
        <end position="319"/>
    </location>
</feature>
<evidence type="ECO:0000256" key="7">
    <source>
        <dbReference type="ARBA" id="ARBA00023027"/>
    </source>
</evidence>
<keyword evidence="6" id="KW-1278">Translocase</keyword>
<dbReference type="SUPFAM" id="SSF52283">
    <property type="entry name" value="Formate/glycerate dehydrogenase catalytic domain-like"/>
    <property type="match status" value="1"/>
</dbReference>
<dbReference type="EC" id="7.1.1.1" evidence="3"/>
<evidence type="ECO:0000259" key="10">
    <source>
        <dbReference type="SMART" id="SM01003"/>
    </source>
</evidence>
<evidence type="ECO:0000256" key="3">
    <source>
        <dbReference type="ARBA" id="ARBA00012943"/>
    </source>
</evidence>
<dbReference type="EMBL" id="CP060820">
    <property type="protein sequence ID" value="QNP39864.1"/>
    <property type="molecule type" value="Genomic_DNA"/>
</dbReference>
<evidence type="ECO:0000256" key="1">
    <source>
        <dbReference type="ARBA" id="ARBA00003943"/>
    </source>
</evidence>
<keyword evidence="7" id="KW-0520">NAD</keyword>
<evidence type="ECO:0000256" key="2">
    <source>
        <dbReference type="ARBA" id="ARBA00005689"/>
    </source>
</evidence>
<organism evidence="11 12">
    <name type="scientific">Agrilutibacter terrestris</name>
    <dbReference type="NCBI Taxonomy" id="2865112"/>
    <lineage>
        <taxon>Bacteria</taxon>
        <taxon>Pseudomonadati</taxon>
        <taxon>Pseudomonadota</taxon>
        <taxon>Gammaproteobacteria</taxon>
        <taxon>Lysobacterales</taxon>
        <taxon>Lysobacteraceae</taxon>
        <taxon>Agrilutibacter</taxon>
    </lineage>
</organism>
<dbReference type="KEGG" id="lsx:H8B22_10135"/>
<proteinExistence type="inferred from homology"/>
<dbReference type="GO" id="GO:0016491">
    <property type="term" value="F:oxidoreductase activity"/>
    <property type="evidence" value="ECO:0007669"/>
    <property type="project" value="InterPro"/>
</dbReference>
<evidence type="ECO:0000313" key="11">
    <source>
        <dbReference type="EMBL" id="QNP39864.1"/>
    </source>
</evidence>
<protein>
    <recommendedName>
        <fullName evidence="3">proton-translocating NAD(P)(+) transhydrogenase</fullName>
        <ecNumber evidence="3">7.1.1.1</ecNumber>
    </recommendedName>
</protein>
<dbReference type="Pfam" id="PF05222">
    <property type="entry name" value="AlaDh_PNT_N"/>
    <property type="match status" value="1"/>
</dbReference>
<accession>A0A7H0FUZ8</accession>
<keyword evidence="5" id="KW-0521">NADP</keyword>
<name>A0A7H0FUZ8_9GAMM</name>
<dbReference type="AlphaFoldDB" id="A0A7H0FUZ8"/>
<dbReference type="GO" id="GO:0006740">
    <property type="term" value="P:NADPH regeneration"/>
    <property type="evidence" value="ECO:0007669"/>
    <property type="project" value="TreeGrafter"/>
</dbReference>
<dbReference type="InterPro" id="IPR007698">
    <property type="entry name" value="AlaDH/PNT_NAD(H)-bd"/>
</dbReference>
<dbReference type="PANTHER" id="PTHR10160:SF19">
    <property type="entry name" value="PROTON-TRANSLOCATING NAD(P)(+) TRANSHYDROGENASE"/>
    <property type="match status" value="1"/>
</dbReference>
<sequence length="377" mass="38560">MTAGAGQGITIAVARETAPGERRVAATPETCKKLAALGAQVRVQRGAGFTAGFTDEAYAGAGAQLVDDATAALDNADVVLCVQPPAASVLAQLKPGAALVGMLAPQADAARAAAIESRGVLAFPLERLPRTTRAQAMDILSSQAGMAGYKATLIAAQLAPRFFPMLTTAAGTIRPSKVLIVGAGVAGLQAIATAKRLGAQVEGFDVRPETREQIESLGGKFLDLGVSAAGEGGYARQLTDEERALQQQRLAEHLKTVDVIVCTAAVPGRPAPKIVTAAMVAGMKPGSVIVDLAAETGGNCELTRPGETIGSDNGVVVAGPLDLASMGAVHASEMYARNLLNFASLFVKDGALAFDWNDELLAKTVWPRPPDSSGVAA</sequence>
<feature type="domain" description="Alanine dehydrogenase/pyridine nucleotide transhydrogenase N-terminal" evidence="10">
    <location>
        <begin position="12"/>
        <end position="147"/>
    </location>
</feature>